<sequence length="511" mass="54074">MRRTVIRSTALSILAALMLPVASPSIAQDDSLTIAYLSGPTGEAPDPRIRYNGWLSNQTGVTETLMGLTPEMELYPRLAESLELVDPTTWRMTLREGLAFHDGSPVTSQSVIDSIAPILDAGSELHNPRNAGLLKIAGMEAEGDRVVVFTTAEPNAAFPWILTEPGVVVLGEPSEAYPINATGPYIFREAIADQLYRVEANPAYRDGAPGISEVRALTVTDPAAAALAFEAGDVDLVINYPETDFERITATGAQGFSAPTVQLYWLDIDATHGPLKDARIRRAVSLAIDRQGIVDAALSGIGGEPAGTLYPALMPWAADIAPTYDPAAAEALLAEAGAVKQGGRWMLDGEPLRIDLVTYASRAALPPTAELIQAYLMAIGIDAGVSIGEWGANNDAIASGSADMHLQAWGVAPSGDPAYFPGAVLHSEAGSNIGGYANPALDALLAEGRQTFDPESRKAIYDQVQAIIANDAPMIPVFHAAQVSVAKPGLKGFAVHPAMTYWLSPDIRWAD</sequence>
<dbReference type="Gene3D" id="3.10.105.10">
    <property type="entry name" value="Dipeptide-binding Protein, Domain 3"/>
    <property type="match status" value="1"/>
</dbReference>
<feature type="domain" description="Solute-binding protein family 5" evidence="6">
    <location>
        <begin position="73"/>
        <end position="429"/>
    </location>
</feature>
<feature type="chain" id="PRO_5046876742" evidence="5">
    <location>
        <begin position="28"/>
        <end position="511"/>
    </location>
</feature>
<keyword evidence="4 5" id="KW-0732">Signal</keyword>
<reference evidence="7 8" key="1">
    <citation type="journal article" date="2018" name="Int. J. Syst. Evol. Microbiol.">
        <title>Pseudooceanicola lipolyticus sp. nov., a marine alphaproteobacterium, reclassification of Oceanicola flagellatus as Pseudooceanicola flagellatus comb. nov. and emended description of the genus Pseudooceanicola.</title>
        <authorList>
            <person name="Huang M.-M."/>
            <person name="Guo L.-L."/>
            <person name="Wu Y.-H."/>
            <person name="Lai Q.-L."/>
            <person name="Shao Z.-Z."/>
            <person name="Wang C.-S."/>
            <person name="Wu M."/>
            <person name="Xu X.-W."/>
        </authorList>
    </citation>
    <scope>NUCLEOTIDE SEQUENCE [LARGE SCALE GENOMIC DNA]</scope>
    <source>
        <strain evidence="7 8">Ar-45</strain>
    </source>
</reference>
<evidence type="ECO:0000256" key="1">
    <source>
        <dbReference type="ARBA" id="ARBA00004418"/>
    </source>
</evidence>
<keyword evidence="3" id="KW-0813">Transport</keyword>
<dbReference type="EMBL" id="PGTD01000018">
    <property type="protein sequence ID" value="PJE27082.1"/>
    <property type="molecule type" value="Genomic_DNA"/>
</dbReference>
<evidence type="ECO:0000256" key="5">
    <source>
        <dbReference type="SAM" id="SignalP"/>
    </source>
</evidence>
<dbReference type="PANTHER" id="PTHR30290">
    <property type="entry name" value="PERIPLASMIC BINDING COMPONENT OF ABC TRANSPORTER"/>
    <property type="match status" value="1"/>
</dbReference>
<dbReference type="InterPro" id="IPR030678">
    <property type="entry name" value="Peptide/Ni-bd"/>
</dbReference>
<proteinExistence type="inferred from homology"/>
<dbReference type="SUPFAM" id="SSF53850">
    <property type="entry name" value="Periplasmic binding protein-like II"/>
    <property type="match status" value="1"/>
</dbReference>
<evidence type="ECO:0000313" key="7">
    <source>
        <dbReference type="EMBL" id="PJE27082.1"/>
    </source>
</evidence>
<keyword evidence="8" id="KW-1185">Reference proteome</keyword>
<comment type="subcellular location">
    <subcellularLocation>
        <location evidence="1">Periplasm</location>
    </subcellularLocation>
</comment>
<comment type="caution">
    <text evidence="7">The sequence shown here is derived from an EMBL/GenBank/DDBJ whole genome shotgun (WGS) entry which is preliminary data.</text>
</comment>
<evidence type="ECO:0000256" key="4">
    <source>
        <dbReference type="ARBA" id="ARBA00022729"/>
    </source>
</evidence>
<dbReference type="InterPro" id="IPR039424">
    <property type="entry name" value="SBP_5"/>
</dbReference>
<feature type="signal peptide" evidence="5">
    <location>
        <begin position="1"/>
        <end position="27"/>
    </location>
</feature>
<dbReference type="Gene3D" id="3.40.190.10">
    <property type="entry name" value="Periplasmic binding protein-like II"/>
    <property type="match status" value="1"/>
</dbReference>
<dbReference type="InterPro" id="IPR000914">
    <property type="entry name" value="SBP_5_dom"/>
</dbReference>
<name>A0ABX4MKD9_9RHOB</name>
<evidence type="ECO:0000256" key="3">
    <source>
        <dbReference type="ARBA" id="ARBA00022448"/>
    </source>
</evidence>
<dbReference type="Pfam" id="PF00496">
    <property type="entry name" value="SBP_bac_5"/>
    <property type="match status" value="1"/>
</dbReference>
<evidence type="ECO:0000256" key="2">
    <source>
        <dbReference type="ARBA" id="ARBA00005695"/>
    </source>
</evidence>
<protein>
    <submittedName>
        <fullName evidence="7">Peptide ABC transporter substrate-binding protein</fullName>
    </submittedName>
</protein>
<evidence type="ECO:0000313" key="8">
    <source>
        <dbReference type="Proteomes" id="UP000231702"/>
    </source>
</evidence>
<dbReference type="Proteomes" id="UP000231702">
    <property type="component" value="Unassembled WGS sequence"/>
</dbReference>
<comment type="similarity">
    <text evidence="2">Belongs to the bacterial solute-binding protein 5 family.</text>
</comment>
<accession>A0ABX4MKD9</accession>
<dbReference type="PIRSF" id="PIRSF002741">
    <property type="entry name" value="MppA"/>
    <property type="match status" value="1"/>
</dbReference>
<organism evidence="7 8">
    <name type="scientific">Pseudooceanicola antarcticus</name>
    <dbReference type="NCBI Taxonomy" id="1247613"/>
    <lineage>
        <taxon>Bacteria</taxon>
        <taxon>Pseudomonadati</taxon>
        <taxon>Pseudomonadota</taxon>
        <taxon>Alphaproteobacteria</taxon>
        <taxon>Rhodobacterales</taxon>
        <taxon>Paracoccaceae</taxon>
        <taxon>Pseudooceanicola</taxon>
    </lineage>
</organism>
<dbReference type="PANTHER" id="PTHR30290:SF10">
    <property type="entry name" value="PERIPLASMIC OLIGOPEPTIDE-BINDING PROTEIN-RELATED"/>
    <property type="match status" value="1"/>
</dbReference>
<gene>
    <name evidence="7" type="ORF">CVM39_17335</name>
</gene>
<evidence type="ECO:0000259" key="6">
    <source>
        <dbReference type="Pfam" id="PF00496"/>
    </source>
</evidence>